<evidence type="ECO:0000313" key="2">
    <source>
        <dbReference type="WBParaSite" id="JU765_v2.g9150.t1"/>
    </source>
</evidence>
<organism evidence="1 2">
    <name type="scientific">Panagrolaimus sp. JU765</name>
    <dbReference type="NCBI Taxonomy" id="591449"/>
    <lineage>
        <taxon>Eukaryota</taxon>
        <taxon>Metazoa</taxon>
        <taxon>Ecdysozoa</taxon>
        <taxon>Nematoda</taxon>
        <taxon>Chromadorea</taxon>
        <taxon>Rhabditida</taxon>
        <taxon>Tylenchina</taxon>
        <taxon>Panagrolaimomorpha</taxon>
        <taxon>Panagrolaimoidea</taxon>
        <taxon>Panagrolaimidae</taxon>
        <taxon>Panagrolaimus</taxon>
    </lineage>
</organism>
<dbReference type="Proteomes" id="UP000887576">
    <property type="component" value="Unplaced"/>
</dbReference>
<dbReference type="WBParaSite" id="JU765_v2.g9150.t1">
    <property type="protein sequence ID" value="JU765_v2.g9150.t1"/>
    <property type="gene ID" value="JU765_v2.g9150"/>
</dbReference>
<sequence length="201" mass="22618">MASSPSSGKEKEKSPGNGAVSPKSGNNSEKELNKAPNQMKIIGTKRIVREMEEIKANPPIFVEGLDTEPDNIRKWFIIIKPRINPYKHGAFKIKLDLHPEYPFKPPRIQFLTPIYHPNVDKQGNLCLSVIQMDNWKITTSIEAVLSSLMTLIEKPEPERALRMNLAEMYIQQHDNFLKTAALKAKKHGIKNLSSSGSSKTS</sequence>
<protein>
    <submittedName>
        <fullName evidence="2">UBC core domain-containing protein</fullName>
    </submittedName>
</protein>
<evidence type="ECO:0000313" key="1">
    <source>
        <dbReference type="Proteomes" id="UP000887576"/>
    </source>
</evidence>
<reference evidence="2" key="1">
    <citation type="submission" date="2022-11" db="UniProtKB">
        <authorList>
            <consortium name="WormBaseParasite"/>
        </authorList>
    </citation>
    <scope>IDENTIFICATION</scope>
</reference>
<name>A0AC34RQ70_9BILA</name>
<accession>A0AC34RQ70</accession>
<proteinExistence type="predicted"/>